<evidence type="ECO:0000313" key="3">
    <source>
        <dbReference type="Proteomes" id="UP001058860"/>
    </source>
</evidence>
<dbReference type="PANTHER" id="PTHR34853:SF1">
    <property type="entry name" value="LIPASE 5"/>
    <property type="match status" value="1"/>
</dbReference>
<evidence type="ECO:0000256" key="1">
    <source>
        <dbReference type="SAM" id="SignalP"/>
    </source>
</evidence>
<evidence type="ECO:0000313" key="2">
    <source>
        <dbReference type="EMBL" id="UUY05077.1"/>
    </source>
</evidence>
<dbReference type="Pfam" id="PF03583">
    <property type="entry name" value="LIP"/>
    <property type="match status" value="1"/>
</dbReference>
<protein>
    <submittedName>
        <fullName evidence="2">Lipase family protein</fullName>
    </submittedName>
</protein>
<organism evidence="2 3">
    <name type="scientific">Svornostia abyssi</name>
    <dbReference type="NCBI Taxonomy" id="2898438"/>
    <lineage>
        <taxon>Bacteria</taxon>
        <taxon>Bacillati</taxon>
        <taxon>Actinomycetota</taxon>
        <taxon>Thermoleophilia</taxon>
        <taxon>Solirubrobacterales</taxon>
        <taxon>Baekduiaceae</taxon>
        <taxon>Svornostia</taxon>
    </lineage>
</organism>
<dbReference type="InterPro" id="IPR005152">
    <property type="entry name" value="Lipase_secreted"/>
</dbReference>
<feature type="signal peptide" evidence="1">
    <location>
        <begin position="1"/>
        <end position="21"/>
    </location>
</feature>
<dbReference type="Proteomes" id="UP001058860">
    <property type="component" value="Chromosome"/>
</dbReference>
<dbReference type="Gene3D" id="1.10.260.130">
    <property type="match status" value="1"/>
</dbReference>
<dbReference type="PANTHER" id="PTHR34853">
    <property type="match status" value="1"/>
</dbReference>
<name>A0ABY5PL69_9ACTN</name>
<sequence>MRRAVAGGLLAALVAAAPAFGAPPDLAATAPGEILSAEPTSARLLPRAPKAWRVLYRSTSAEGAPIAVSGAVIVPPGARHVLAIAPSTQGFADRCAASRRQQDLTLTELPMVAAATARGWAVAMTDYEGLGTPGQHTMFVGRSEGHAVLDALRAARALPASGLAAGGRTGVLGYSQGGGAAAWTAQLQPTYAPDVPLAGVAAGGTIADLPAFLAAGSGTWGAGAGFGTLLGLDAAYADLDLAPLLTPRGASFARTVGSRCAVEWIATLNYPRASALLTTDPFADPAWARRAQENTPGDAAPVAPVLLYHGRGDRSVPIAGAERLRDAWCAGGATVRWRPMATDHAGALISGTATALSWLGSRIAGTATEPGTCV</sequence>
<dbReference type="SUPFAM" id="SSF53474">
    <property type="entry name" value="alpha/beta-Hydrolases"/>
    <property type="match status" value="1"/>
</dbReference>
<dbReference type="EMBL" id="CP088295">
    <property type="protein sequence ID" value="UUY05077.1"/>
    <property type="molecule type" value="Genomic_DNA"/>
</dbReference>
<gene>
    <name evidence="2" type="ORF">LRS13_05990</name>
</gene>
<keyword evidence="1" id="KW-0732">Signal</keyword>
<feature type="chain" id="PRO_5047390543" evidence="1">
    <location>
        <begin position="22"/>
        <end position="374"/>
    </location>
</feature>
<dbReference type="RefSeq" id="WP_353865545.1">
    <property type="nucleotide sequence ID" value="NZ_CP088295.1"/>
</dbReference>
<reference evidence="3" key="1">
    <citation type="submission" date="2021-11" db="EMBL/GenBank/DDBJ databases">
        <title>Cultivation dependent microbiological survey of springs from the worlds oldest radium mine currently devoted to the extraction of radon-saturated water.</title>
        <authorList>
            <person name="Kapinusova G."/>
            <person name="Smrhova T."/>
            <person name="Strejcek M."/>
            <person name="Suman J."/>
            <person name="Jani K."/>
            <person name="Pajer P."/>
            <person name="Uhlik O."/>
        </authorList>
    </citation>
    <scope>NUCLEOTIDE SEQUENCE [LARGE SCALE GENOMIC DNA]</scope>
    <source>
        <strain evidence="3">J379</strain>
    </source>
</reference>
<dbReference type="InterPro" id="IPR029058">
    <property type="entry name" value="AB_hydrolase_fold"/>
</dbReference>
<dbReference type="PIRSF" id="PIRSF029171">
    <property type="entry name" value="Esterase_LipA"/>
    <property type="match status" value="1"/>
</dbReference>
<dbReference type="Gene3D" id="3.40.50.1820">
    <property type="entry name" value="alpha/beta hydrolase"/>
    <property type="match status" value="1"/>
</dbReference>
<proteinExistence type="predicted"/>
<accession>A0ABY5PL69</accession>
<keyword evidence="3" id="KW-1185">Reference proteome</keyword>